<feature type="region of interest" description="Disordered" evidence="4">
    <location>
        <begin position="160"/>
        <end position="181"/>
    </location>
</feature>
<dbReference type="SUPFAM" id="SSF56349">
    <property type="entry name" value="DNA breaking-rejoining enzymes"/>
    <property type="match status" value="1"/>
</dbReference>
<dbReference type="InterPro" id="IPR050090">
    <property type="entry name" value="Tyrosine_recombinase_XerCD"/>
</dbReference>
<keyword evidence="2" id="KW-0238">DNA-binding</keyword>
<dbReference type="PANTHER" id="PTHR30349:SF81">
    <property type="entry name" value="TYROSINE RECOMBINASE XERC"/>
    <property type="match status" value="1"/>
</dbReference>
<dbReference type="InterPro" id="IPR002104">
    <property type="entry name" value="Integrase_catalytic"/>
</dbReference>
<dbReference type="Pfam" id="PF02899">
    <property type="entry name" value="Phage_int_SAM_1"/>
    <property type="match status" value="1"/>
</dbReference>
<dbReference type="CDD" id="cd00397">
    <property type="entry name" value="DNA_BRE_C"/>
    <property type="match status" value="1"/>
</dbReference>
<dbReference type="Gene3D" id="1.10.443.10">
    <property type="entry name" value="Intergrase catalytic core"/>
    <property type="match status" value="1"/>
</dbReference>
<sequence length="403" mass="45778">MEASRDLAALSVPLVGELVAMDGPWDPYRLIDPAEEPVEGAHAFLRDLQGAGRSAATARSYGMDLLRWFRFLWAVEVPWDRASRIEVRDFSRWLQVAGQPRRPHWRRPSDAGRWAAGGKPYAPSVWAHSETVLRSFYDFHRDIGTGPVLNPFLLDRSRRGRRAHAHRNPMDPPRNERTGLYRPRVPKRVPRSVSDEEFNEIFARLPSHRDRVLVAFYVSTGARASELLSTWQAGADPGRQLISVVRKGAGEVQEMPASTDAFVWLRLYQLEMDDVIPRGRRLPLWWTLRSPSRPLTYHAVHRMFERANAKAGTSATLHALRHTAAYRMAEDPTLPLTDVQFVLGHAQLTTPQLYLTPRKEVVIRRLLAHHAEQTRQAAARIAPPPAADYRPESLDVLFGTGTR</sequence>
<organism evidence="6 7">
    <name type="scientific">Streptomyces zagrosensis</name>
    <dbReference type="NCBI Taxonomy" id="1042984"/>
    <lineage>
        <taxon>Bacteria</taxon>
        <taxon>Bacillati</taxon>
        <taxon>Actinomycetota</taxon>
        <taxon>Actinomycetes</taxon>
        <taxon>Kitasatosporales</taxon>
        <taxon>Streptomycetaceae</taxon>
        <taxon>Streptomyces</taxon>
    </lineage>
</organism>
<reference evidence="6 7" key="1">
    <citation type="submission" date="2020-08" db="EMBL/GenBank/DDBJ databases">
        <title>Genomic Encyclopedia of Type Strains, Phase III (KMG-III): the genomes of soil and plant-associated and newly described type strains.</title>
        <authorList>
            <person name="Whitman W."/>
        </authorList>
    </citation>
    <scope>NUCLEOTIDE SEQUENCE [LARGE SCALE GENOMIC DNA]</scope>
    <source>
        <strain evidence="6 7">CECT 8305</strain>
    </source>
</reference>
<dbReference type="Proteomes" id="UP000588098">
    <property type="component" value="Unassembled WGS sequence"/>
</dbReference>
<keyword evidence="3" id="KW-0233">DNA recombination</keyword>
<dbReference type="RefSeq" id="WP_184574765.1">
    <property type="nucleotide sequence ID" value="NZ_JACHJL010000012.1"/>
</dbReference>
<evidence type="ECO:0000256" key="1">
    <source>
        <dbReference type="ARBA" id="ARBA00022908"/>
    </source>
</evidence>
<dbReference type="InterPro" id="IPR011010">
    <property type="entry name" value="DNA_brk_join_enz"/>
</dbReference>
<feature type="domain" description="Tyr recombinase" evidence="5">
    <location>
        <begin position="188"/>
        <end position="371"/>
    </location>
</feature>
<dbReference type="Gene3D" id="1.10.150.130">
    <property type="match status" value="1"/>
</dbReference>
<dbReference type="PROSITE" id="PS51898">
    <property type="entry name" value="TYR_RECOMBINASE"/>
    <property type="match status" value="1"/>
</dbReference>
<evidence type="ECO:0000259" key="5">
    <source>
        <dbReference type="PROSITE" id="PS51898"/>
    </source>
</evidence>
<dbReference type="AlphaFoldDB" id="A0A7W9QDB4"/>
<dbReference type="PANTHER" id="PTHR30349">
    <property type="entry name" value="PHAGE INTEGRASE-RELATED"/>
    <property type="match status" value="1"/>
</dbReference>
<evidence type="ECO:0000313" key="6">
    <source>
        <dbReference type="EMBL" id="MBB5937663.1"/>
    </source>
</evidence>
<dbReference type="InterPro" id="IPR004107">
    <property type="entry name" value="Integrase_SAM-like_N"/>
</dbReference>
<proteinExistence type="predicted"/>
<dbReference type="InterPro" id="IPR013762">
    <property type="entry name" value="Integrase-like_cat_sf"/>
</dbReference>
<accession>A0A7W9QDB4</accession>
<name>A0A7W9QDB4_9ACTN</name>
<evidence type="ECO:0000313" key="7">
    <source>
        <dbReference type="Proteomes" id="UP000588098"/>
    </source>
</evidence>
<dbReference type="InterPro" id="IPR010998">
    <property type="entry name" value="Integrase_recombinase_N"/>
</dbReference>
<dbReference type="GO" id="GO:0006310">
    <property type="term" value="P:DNA recombination"/>
    <property type="evidence" value="ECO:0007669"/>
    <property type="project" value="UniProtKB-KW"/>
</dbReference>
<dbReference type="GO" id="GO:0003677">
    <property type="term" value="F:DNA binding"/>
    <property type="evidence" value="ECO:0007669"/>
    <property type="project" value="UniProtKB-KW"/>
</dbReference>
<protein>
    <submittedName>
        <fullName evidence="6">Site-specific recombinase XerD</fullName>
    </submittedName>
</protein>
<gene>
    <name evidence="6" type="ORF">FHS42_004744</name>
</gene>
<evidence type="ECO:0000256" key="2">
    <source>
        <dbReference type="ARBA" id="ARBA00023125"/>
    </source>
</evidence>
<dbReference type="GO" id="GO:0015074">
    <property type="term" value="P:DNA integration"/>
    <property type="evidence" value="ECO:0007669"/>
    <property type="project" value="UniProtKB-KW"/>
</dbReference>
<keyword evidence="7" id="KW-1185">Reference proteome</keyword>
<comment type="caution">
    <text evidence="6">The sequence shown here is derived from an EMBL/GenBank/DDBJ whole genome shotgun (WGS) entry which is preliminary data.</text>
</comment>
<evidence type="ECO:0000256" key="4">
    <source>
        <dbReference type="SAM" id="MobiDB-lite"/>
    </source>
</evidence>
<dbReference type="EMBL" id="JACHJL010000012">
    <property type="protein sequence ID" value="MBB5937663.1"/>
    <property type="molecule type" value="Genomic_DNA"/>
</dbReference>
<dbReference type="Pfam" id="PF00589">
    <property type="entry name" value="Phage_integrase"/>
    <property type="match status" value="1"/>
</dbReference>
<evidence type="ECO:0000256" key="3">
    <source>
        <dbReference type="ARBA" id="ARBA00023172"/>
    </source>
</evidence>
<keyword evidence="1" id="KW-0229">DNA integration</keyword>